<evidence type="ECO:0000259" key="1">
    <source>
        <dbReference type="Pfam" id="PF13391"/>
    </source>
</evidence>
<reference evidence="2 4" key="1">
    <citation type="submission" date="2020-01" db="EMBL/GenBank/DDBJ databases">
        <authorList>
            <consortium name="DOE Joint Genome Institute"/>
            <person name="Haridas S."/>
            <person name="Albert R."/>
            <person name="Binder M."/>
            <person name="Bloem J."/>
            <person name="Labutti K."/>
            <person name="Salamov A."/>
            <person name="Andreopoulos B."/>
            <person name="Baker S.E."/>
            <person name="Barry K."/>
            <person name="Bills G."/>
            <person name="Bluhm B.H."/>
            <person name="Cannon C."/>
            <person name="Castanera R."/>
            <person name="Culley D.E."/>
            <person name="Daum C."/>
            <person name="Ezra D."/>
            <person name="Gonzalez J.B."/>
            <person name="Henrissat B."/>
            <person name="Kuo A."/>
            <person name="Liang C."/>
            <person name="Lipzen A."/>
            <person name="Lutzoni F."/>
            <person name="Magnuson J."/>
            <person name="Mondo S."/>
            <person name="Nolan M."/>
            <person name="Ohm R."/>
            <person name="Pangilinan J."/>
            <person name="Park H.-J."/>
            <person name="Ramirez L."/>
            <person name="Alfaro M."/>
            <person name="Sun H."/>
            <person name="Tritt A."/>
            <person name="Yoshinaga Y."/>
            <person name="Zwiers L.-H."/>
            <person name="Turgeon B.G."/>
            <person name="Goodwin S.B."/>
            <person name="Spatafora J.W."/>
            <person name="Crous P.W."/>
            <person name="Grigoriev I.V."/>
        </authorList>
    </citation>
    <scope>NUCLEOTIDE SEQUENCE</scope>
    <source>
        <strain evidence="2 4">CBS 781.70</strain>
    </source>
</reference>
<evidence type="ECO:0000313" key="3">
    <source>
        <dbReference type="Proteomes" id="UP000504638"/>
    </source>
</evidence>
<proteinExistence type="predicted"/>
<dbReference type="Pfam" id="PF13391">
    <property type="entry name" value="HNH_2"/>
    <property type="match status" value="1"/>
</dbReference>
<dbReference type="AlphaFoldDB" id="A0A6G1FUT4"/>
<sequence>MMRKYPIVVSFAHFKFPHRNLPPCWTSEGLRIPISNYQSRPTSLSDILLVRDRSCRVTDHYEGTEDVHLIPLVEERWFRSNEMLKCTSRPLPSVTSADDPRNSLLLRSDLHSTFDAKR</sequence>
<protein>
    <recommendedName>
        <fullName evidence="1">HNH nuclease domain-containing protein</fullName>
    </recommendedName>
</protein>
<accession>A0A6G1FUT4</accession>
<keyword evidence="3" id="KW-1185">Reference proteome</keyword>
<dbReference type="RefSeq" id="XP_033531097.1">
    <property type="nucleotide sequence ID" value="XM_033682213.1"/>
</dbReference>
<dbReference type="Proteomes" id="UP000504638">
    <property type="component" value="Unplaced"/>
</dbReference>
<dbReference type="OrthoDB" id="2142759at2759"/>
<evidence type="ECO:0000313" key="2">
    <source>
        <dbReference type="EMBL" id="KAF1809466.1"/>
    </source>
</evidence>
<name>A0A6G1FUT4_9PEZI</name>
<dbReference type="InterPro" id="IPR003615">
    <property type="entry name" value="HNH_nuc"/>
</dbReference>
<gene>
    <name evidence="2 4" type="ORF">P152DRAFT_494339</name>
</gene>
<organism evidence="2">
    <name type="scientific">Eremomyces bilateralis CBS 781.70</name>
    <dbReference type="NCBI Taxonomy" id="1392243"/>
    <lineage>
        <taxon>Eukaryota</taxon>
        <taxon>Fungi</taxon>
        <taxon>Dikarya</taxon>
        <taxon>Ascomycota</taxon>
        <taxon>Pezizomycotina</taxon>
        <taxon>Dothideomycetes</taxon>
        <taxon>Dothideomycetes incertae sedis</taxon>
        <taxon>Eremomycetales</taxon>
        <taxon>Eremomycetaceae</taxon>
        <taxon>Eremomyces</taxon>
    </lineage>
</organism>
<reference evidence="4" key="2">
    <citation type="submission" date="2020-04" db="EMBL/GenBank/DDBJ databases">
        <authorList>
            <consortium name="NCBI Genome Project"/>
        </authorList>
    </citation>
    <scope>NUCLEOTIDE SEQUENCE</scope>
    <source>
        <strain evidence="4">CBS 781.70</strain>
    </source>
</reference>
<reference evidence="4" key="3">
    <citation type="submission" date="2025-04" db="UniProtKB">
        <authorList>
            <consortium name="RefSeq"/>
        </authorList>
    </citation>
    <scope>IDENTIFICATION</scope>
    <source>
        <strain evidence="4">CBS 781.70</strain>
    </source>
</reference>
<feature type="domain" description="HNH nuclease" evidence="1">
    <location>
        <begin position="55"/>
        <end position="116"/>
    </location>
</feature>
<dbReference type="GeneID" id="54422783"/>
<evidence type="ECO:0000313" key="4">
    <source>
        <dbReference type="RefSeq" id="XP_033531097.1"/>
    </source>
</evidence>
<dbReference type="EMBL" id="ML975172">
    <property type="protein sequence ID" value="KAF1809466.1"/>
    <property type="molecule type" value="Genomic_DNA"/>
</dbReference>